<comment type="caution">
    <text evidence="3">The sequence shown here is derived from an EMBL/GenBank/DDBJ whole genome shotgun (WGS) entry which is preliminary data.</text>
</comment>
<evidence type="ECO:0000256" key="1">
    <source>
        <dbReference type="SAM" id="MobiDB-lite"/>
    </source>
</evidence>
<evidence type="ECO:0000256" key="2">
    <source>
        <dbReference type="SAM" id="Phobius"/>
    </source>
</evidence>
<keyword evidence="2" id="KW-0472">Membrane</keyword>
<evidence type="ECO:0000313" key="4">
    <source>
        <dbReference type="Proteomes" id="UP001281003"/>
    </source>
</evidence>
<sequence>MTVYRGLHFYFPAMIASASLVVGGVPGTEPKGTCRKRMGNEEWGRVWAELDIQRGPTTEQPVEAGMAENERQLGCDPRPSRKRYPVPETSLPLIHAPHRRPLDVEQSSIPTPASFTFQTVATG</sequence>
<feature type="region of interest" description="Disordered" evidence="1">
    <location>
        <begin position="98"/>
        <end position="123"/>
    </location>
</feature>
<reference evidence="3" key="2">
    <citation type="submission" date="2023-07" db="EMBL/GenBank/DDBJ databases">
        <authorList>
            <consortium name="Lawrence Berkeley National Laboratory"/>
            <person name="Haridas S."/>
            <person name="Hensen N."/>
            <person name="Bonometti L."/>
            <person name="Westerberg I."/>
            <person name="Brannstrom I.O."/>
            <person name="Guillou S."/>
            <person name="Cros-Aarteil S."/>
            <person name="Calhoun S."/>
            <person name="Kuo A."/>
            <person name="Mondo S."/>
            <person name="Pangilinan J."/>
            <person name="Riley R."/>
            <person name="LaButti K."/>
            <person name="Andreopoulos B."/>
            <person name="Lipzen A."/>
            <person name="Chen C."/>
            <person name="Yanf M."/>
            <person name="Daum C."/>
            <person name="Ng V."/>
            <person name="Clum A."/>
            <person name="Steindorff A."/>
            <person name="Ohm R."/>
            <person name="Martin F."/>
            <person name="Silar P."/>
            <person name="Natvig D."/>
            <person name="Lalanne C."/>
            <person name="Gautier V."/>
            <person name="Ament-velasquez S.L."/>
            <person name="Kruys A."/>
            <person name="Hutchinson M.I."/>
            <person name="Powell A.J."/>
            <person name="Barry K."/>
            <person name="Miller A.N."/>
            <person name="Grigoriev I.V."/>
            <person name="Debuchy R."/>
            <person name="Gladieux P."/>
            <person name="Thoren M.H."/>
            <person name="Johannesson H."/>
        </authorList>
    </citation>
    <scope>NUCLEOTIDE SEQUENCE</scope>
    <source>
        <strain evidence="3">FGSC 1904</strain>
    </source>
</reference>
<keyword evidence="4" id="KW-1185">Reference proteome</keyword>
<feature type="transmembrane region" description="Helical" evidence="2">
    <location>
        <begin position="6"/>
        <end position="28"/>
    </location>
</feature>
<name>A0AAE0PDK9_SORBR</name>
<gene>
    <name evidence="3" type="ORF">B0T20DRAFT_233436</name>
</gene>
<keyword evidence="2" id="KW-1133">Transmembrane helix</keyword>
<evidence type="ECO:0000313" key="3">
    <source>
        <dbReference type="EMBL" id="KAK3397862.1"/>
    </source>
</evidence>
<reference evidence="3" key="1">
    <citation type="journal article" date="2023" name="Mol. Phylogenet. Evol.">
        <title>Genome-scale phylogeny and comparative genomics of the fungal order Sordariales.</title>
        <authorList>
            <person name="Hensen N."/>
            <person name="Bonometti L."/>
            <person name="Westerberg I."/>
            <person name="Brannstrom I.O."/>
            <person name="Guillou S."/>
            <person name="Cros-Aarteil S."/>
            <person name="Calhoun S."/>
            <person name="Haridas S."/>
            <person name="Kuo A."/>
            <person name="Mondo S."/>
            <person name="Pangilinan J."/>
            <person name="Riley R."/>
            <person name="LaButti K."/>
            <person name="Andreopoulos B."/>
            <person name="Lipzen A."/>
            <person name="Chen C."/>
            <person name="Yan M."/>
            <person name="Daum C."/>
            <person name="Ng V."/>
            <person name="Clum A."/>
            <person name="Steindorff A."/>
            <person name="Ohm R.A."/>
            <person name="Martin F."/>
            <person name="Silar P."/>
            <person name="Natvig D.O."/>
            <person name="Lalanne C."/>
            <person name="Gautier V."/>
            <person name="Ament-Velasquez S.L."/>
            <person name="Kruys A."/>
            <person name="Hutchinson M.I."/>
            <person name="Powell A.J."/>
            <person name="Barry K."/>
            <person name="Miller A.N."/>
            <person name="Grigoriev I.V."/>
            <person name="Debuchy R."/>
            <person name="Gladieux P."/>
            <person name="Hiltunen Thoren M."/>
            <person name="Johannesson H."/>
        </authorList>
    </citation>
    <scope>NUCLEOTIDE SEQUENCE</scope>
    <source>
        <strain evidence="3">FGSC 1904</strain>
    </source>
</reference>
<dbReference type="EMBL" id="JAUTDP010000007">
    <property type="protein sequence ID" value="KAK3397862.1"/>
    <property type="molecule type" value="Genomic_DNA"/>
</dbReference>
<keyword evidence="2" id="KW-0812">Transmembrane</keyword>
<accession>A0AAE0PDK9</accession>
<dbReference type="AlphaFoldDB" id="A0AAE0PDK9"/>
<proteinExistence type="predicted"/>
<dbReference type="Proteomes" id="UP001281003">
    <property type="component" value="Unassembled WGS sequence"/>
</dbReference>
<protein>
    <submittedName>
        <fullName evidence="3">Uncharacterized protein</fullName>
    </submittedName>
</protein>
<organism evidence="3 4">
    <name type="scientific">Sordaria brevicollis</name>
    <dbReference type="NCBI Taxonomy" id="83679"/>
    <lineage>
        <taxon>Eukaryota</taxon>
        <taxon>Fungi</taxon>
        <taxon>Dikarya</taxon>
        <taxon>Ascomycota</taxon>
        <taxon>Pezizomycotina</taxon>
        <taxon>Sordariomycetes</taxon>
        <taxon>Sordariomycetidae</taxon>
        <taxon>Sordariales</taxon>
        <taxon>Sordariaceae</taxon>
        <taxon>Sordaria</taxon>
    </lineage>
</organism>
<feature type="compositionally biased region" description="Polar residues" evidence="1">
    <location>
        <begin position="105"/>
        <end position="123"/>
    </location>
</feature>